<dbReference type="EMBL" id="MKZS01000001">
    <property type="protein sequence ID" value="OLT59234.1"/>
    <property type="molecule type" value="Genomic_DNA"/>
</dbReference>
<evidence type="ECO:0000313" key="3">
    <source>
        <dbReference type="EMBL" id="OLT60867.1"/>
    </source>
</evidence>
<gene>
    <name evidence="2" type="ORF">BJP37_09450</name>
    <name evidence="3" type="ORF">BJP37_19465</name>
</gene>
<dbReference type="PANTHER" id="PTHR36558">
    <property type="entry name" value="GLR1098 PROTEIN"/>
    <property type="match status" value="1"/>
</dbReference>
<dbReference type="Proteomes" id="UP000186657">
    <property type="component" value="Unassembled WGS sequence"/>
</dbReference>
<dbReference type="CDD" id="cd06260">
    <property type="entry name" value="DUF820-like"/>
    <property type="match status" value="1"/>
</dbReference>
<protein>
    <recommendedName>
        <fullName evidence="1">Putative restriction endonuclease domain-containing protein</fullName>
    </recommendedName>
</protein>
<dbReference type="RefSeq" id="WP_075898396.1">
    <property type="nucleotide sequence ID" value="NZ_MKZS01000001.1"/>
</dbReference>
<dbReference type="SUPFAM" id="SSF52980">
    <property type="entry name" value="Restriction endonuclease-like"/>
    <property type="match status" value="1"/>
</dbReference>
<dbReference type="EMBL" id="MKZS01000001">
    <property type="protein sequence ID" value="OLT60867.1"/>
    <property type="molecule type" value="Genomic_DNA"/>
</dbReference>
<reference evidence="2 4" key="1">
    <citation type="submission" date="2016-10" db="EMBL/GenBank/DDBJ databases">
        <title>Comparative genomics uncovers the prolific and rare metabolic potential of the cyanobacterial genus Moorea.</title>
        <authorList>
            <person name="Leao T."/>
            <person name="Castelao G."/>
            <person name="Korobeynikov A."/>
            <person name="Monroe E.A."/>
            <person name="Podell S."/>
            <person name="Glukhov E."/>
            <person name="Allen E."/>
            <person name="Gerwick W.H."/>
            <person name="Gerwick L."/>
        </authorList>
    </citation>
    <scope>NUCLEOTIDE SEQUENCE [LARGE SCALE GENOMIC DNA]</scope>
    <source>
        <strain evidence="2 4">PNG5-198</strain>
    </source>
</reference>
<dbReference type="Gene3D" id="3.90.1570.10">
    <property type="entry name" value="tt1808, chain A"/>
    <property type="match status" value="1"/>
</dbReference>
<dbReference type="PANTHER" id="PTHR36558:SF1">
    <property type="entry name" value="RESTRICTION ENDONUCLEASE DOMAIN-CONTAINING PROTEIN-RELATED"/>
    <property type="match status" value="1"/>
</dbReference>
<evidence type="ECO:0000313" key="2">
    <source>
        <dbReference type="EMBL" id="OLT59234.1"/>
    </source>
</evidence>
<comment type="caution">
    <text evidence="2">The sequence shown here is derived from an EMBL/GenBank/DDBJ whole genome shotgun (WGS) entry which is preliminary data.</text>
</comment>
<dbReference type="InterPro" id="IPR012296">
    <property type="entry name" value="Nuclease_put_TT1808"/>
</dbReference>
<proteinExistence type="predicted"/>
<dbReference type="InterPro" id="IPR008538">
    <property type="entry name" value="Uma2"/>
</dbReference>
<dbReference type="Pfam" id="PF05685">
    <property type="entry name" value="Uma2"/>
    <property type="match status" value="1"/>
</dbReference>
<dbReference type="InterPro" id="IPR011335">
    <property type="entry name" value="Restrct_endonuc-II-like"/>
</dbReference>
<evidence type="ECO:0000313" key="4">
    <source>
        <dbReference type="Proteomes" id="UP000186657"/>
    </source>
</evidence>
<feature type="domain" description="Putative restriction endonuclease" evidence="1">
    <location>
        <begin position="13"/>
        <end position="169"/>
    </location>
</feature>
<evidence type="ECO:0000259" key="1">
    <source>
        <dbReference type="Pfam" id="PF05685"/>
    </source>
</evidence>
<name>A0A1U7N000_9CYAN</name>
<accession>A0A1U7N000</accession>
<dbReference type="AlphaFoldDB" id="A0A1U7N000"/>
<organism evidence="2 4">
    <name type="scientific">Moorena bouillonii PNG</name>
    <dbReference type="NCBI Taxonomy" id="568701"/>
    <lineage>
        <taxon>Bacteria</taxon>
        <taxon>Bacillati</taxon>
        <taxon>Cyanobacteriota</taxon>
        <taxon>Cyanophyceae</taxon>
        <taxon>Coleofasciculales</taxon>
        <taxon>Coleofasciculaceae</taxon>
        <taxon>Moorena</taxon>
    </lineage>
</organism>
<sequence>MIADKSPNYISKEEYLSYEEDSAIKHEYSDGEVYAMAGASDAHLTIALNLASALRNHVRGTGCRVYMADMKTYVEASNSYYYPDVMVTCDARDRELANYKKYPCLIVEVLSPKTEAFDRGDKFSDYQQLETLVEYVLISQNRKRLDCFRRNSEGVWTLQFYYPGSEIHLETVDFRTSLEALYEDVT</sequence>
<keyword evidence="4" id="KW-1185">Reference proteome</keyword>